<name>A0A5K1UWQ2_ENTHI</name>
<comment type="catalytic activity">
    <reaction evidence="10">
        <text>[protein]-C-terminal L-amino acid-glycyl-phosphatidylethanolamide + H2O = [protein]-C-terminal L-amino acid-glycine + a 1,2-diacyl-sn-glycero-3-phosphoethanolamine</text>
        <dbReference type="Rhea" id="RHEA:67548"/>
        <dbReference type="Rhea" id="RHEA-COMP:17323"/>
        <dbReference type="Rhea" id="RHEA-COMP:17324"/>
        <dbReference type="ChEBI" id="CHEBI:15377"/>
        <dbReference type="ChEBI" id="CHEBI:64612"/>
        <dbReference type="ChEBI" id="CHEBI:172940"/>
        <dbReference type="ChEBI" id="CHEBI:172941"/>
    </reaction>
    <physiologicalReaction direction="left-to-right" evidence="10">
        <dbReference type="Rhea" id="RHEA:67549"/>
    </physiologicalReaction>
</comment>
<keyword evidence="3" id="KW-0813">Transport</keyword>
<evidence type="ECO:0000313" key="13">
    <source>
        <dbReference type="EMBL" id="GAT91876.1"/>
    </source>
</evidence>
<keyword evidence="8 11" id="KW-0653">Protein transport</keyword>
<comment type="subcellular location">
    <subcellularLocation>
        <location evidence="1 11">Cytoplasm</location>
    </subcellularLocation>
</comment>
<dbReference type="InterPro" id="IPR046792">
    <property type="entry name" value="Peptidase_C54_cat"/>
</dbReference>
<keyword evidence="7" id="KW-0788">Thiol protease</keyword>
<dbReference type="AlphaFoldDB" id="A0A5K1UWQ2"/>
<dbReference type="VEuPathDB" id="AmoebaDB:EHI5A_200390"/>
<evidence type="ECO:0000313" key="14">
    <source>
        <dbReference type="Proteomes" id="UP000078387"/>
    </source>
</evidence>
<dbReference type="VEuPathDB" id="AmoebaDB:EHI_011890"/>
<evidence type="ECO:0000256" key="6">
    <source>
        <dbReference type="ARBA" id="ARBA00022801"/>
    </source>
</evidence>
<evidence type="ECO:0000256" key="11">
    <source>
        <dbReference type="RuleBase" id="RU363115"/>
    </source>
</evidence>
<dbReference type="Proteomes" id="UP000078387">
    <property type="component" value="Unassembled WGS sequence"/>
</dbReference>
<dbReference type="OMA" id="FDISHEK"/>
<evidence type="ECO:0000256" key="3">
    <source>
        <dbReference type="ARBA" id="ARBA00022448"/>
    </source>
</evidence>
<dbReference type="InterPro" id="IPR005078">
    <property type="entry name" value="Peptidase_C54"/>
</dbReference>
<dbReference type="GO" id="GO:0034727">
    <property type="term" value="P:piecemeal microautophagy of the nucleus"/>
    <property type="evidence" value="ECO:0007669"/>
    <property type="project" value="TreeGrafter"/>
</dbReference>
<evidence type="ECO:0000256" key="8">
    <source>
        <dbReference type="ARBA" id="ARBA00022927"/>
    </source>
</evidence>
<dbReference type="GO" id="GO:0015031">
    <property type="term" value="P:protein transport"/>
    <property type="evidence" value="ECO:0007669"/>
    <property type="project" value="UniProtKB-KW"/>
</dbReference>
<protein>
    <recommendedName>
        <fullName evidence="11">Cysteine protease</fullName>
        <ecNumber evidence="11">3.4.22.-</ecNumber>
    </recommendedName>
</protein>
<dbReference type="InterPro" id="IPR038765">
    <property type="entry name" value="Papain-like_cys_pep_sf"/>
</dbReference>
<dbReference type="Pfam" id="PF03416">
    <property type="entry name" value="Peptidase_C54"/>
    <property type="match status" value="1"/>
</dbReference>
<evidence type="ECO:0000256" key="4">
    <source>
        <dbReference type="ARBA" id="ARBA00022490"/>
    </source>
</evidence>
<keyword evidence="5 11" id="KW-0645">Protease</keyword>
<evidence type="ECO:0000256" key="9">
    <source>
        <dbReference type="ARBA" id="ARBA00023006"/>
    </source>
</evidence>
<organism evidence="13 14">
    <name type="scientific">Entamoeba histolytica</name>
    <dbReference type="NCBI Taxonomy" id="5759"/>
    <lineage>
        <taxon>Eukaryota</taxon>
        <taxon>Amoebozoa</taxon>
        <taxon>Evosea</taxon>
        <taxon>Archamoebae</taxon>
        <taxon>Mastigamoebida</taxon>
        <taxon>Entamoebidae</taxon>
        <taxon>Entamoeba</taxon>
    </lineage>
</organism>
<gene>
    <name evidence="13" type="ORF">CL6EHI_011890</name>
</gene>
<dbReference type="PANTHER" id="PTHR22624">
    <property type="entry name" value="CYSTEINE PROTEASE ATG4"/>
    <property type="match status" value="1"/>
</dbReference>
<keyword evidence="6 11" id="KW-0378">Hydrolase</keyword>
<dbReference type="PANTHER" id="PTHR22624:SF49">
    <property type="entry name" value="CYSTEINE PROTEASE"/>
    <property type="match status" value="1"/>
</dbReference>
<reference evidence="13 14" key="1">
    <citation type="submission" date="2016-05" db="EMBL/GenBank/DDBJ databases">
        <title>First whole genome sequencing of Entamoeba histolytica HM1:IMSS-clone-6.</title>
        <authorList>
            <person name="Mukherjee Avik.K."/>
            <person name="Izumyama S."/>
            <person name="Nakada-Tsukui K."/>
            <person name="Nozaki T."/>
        </authorList>
    </citation>
    <scope>NUCLEOTIDE SEQUENCE [LARGE SCALE GENOMIC DNA]</scope>
    <source>
        <strain evidence="13 14">HM1:IMSS clone 6</strain>
    </source>
</reference>
<dbReference type="EC" id="3.4.22.-" evidence="11"/>
<dbReference type="VEuPathDB" id="AmoebaDB:EHI7A_148020"/>
<evidence type="ECO:0000256" key="2">
    <source>
        <dbReference type="ARBA" id="ARBA00010958"/>
    </source>
</evidence>
<dbReference type="GO" id="GO:0035973">
    <property type="term" value="P:aggrephagy"/>
    <property type="evidence" value="ECO:0007669"/>
    <property type="project" value="TreeGrafter"/>
</dbReference>
<evidence type="ECO:0000256" key="10">
    <source>
        <dbReference type="ARBA" id="ARBA00029362"/>
    </source>
</evidence>
<dbReference type="GO" id="GO:0004197">
    <property type="term" value="F:cysteine-type endopeptidase activity"/>
    <property type="evidence" value="ECO:0007669"/>
    <property type="project" value="TreeGrafter"/>
</dbReference>
<dbReference type="GO" id="GO:0019786">
    <property type="term" value="F:protein-phosphatidylethanolamide deconjugating activity"/>
    <property type="evidence" value="ECO:0007669"/>
    <property type="project" value="InterPro"/>
</dbReference>
<comment type="caution">
    <text evidence="13">The sequence shown here is derived from an EMBL/GenBank/DDBJ whole genome shotgun (WGS) entry which is preliminary data.</text>
</comment>
<evidence type="ECO:0000256" key="5">
    <source>
        <dbReference type="ARBA" id="ARBA00022670"/>
    </source>
</evidence>
<comment type="function">
    <text evidence="11">Cysteine protease that plays a key role in autophagy by mediating both proteolytic activation and delipidation of ATG8 family proteins.</text>
</comment>
<dbReference type="GO" id="GO:0016485">
    <property type="term" value="P:protein processing"/>
    <property type="evidence" value="ECO:0007669"/>
    <property type="project" value="TreeGrafter"/>
</dbReference>
<accession>A0A5K1UWQ2</accession>
<feature type="domain" description="Peptidase C54 catalytic" evidence="12">
    <location>
        <begin position="75"/>
        <end position="331"/>
    </location>
</feature>
<evidence type="ECO:0000259" key="12">
    <source>
        <dbReference type="Pfam" id="PF03416"/>
    </source>
</evidence>
<evidence type="ECO:0000256" key="7">
    <source>
        <dbReference type="ARBA" id="ARBA00022807"/>
    </source>
</evidence>
<dbReference type="GO" id="GO:0005737">
    <property type="term" value="C:cytoplasm"/>
    <property type="evidence" value="ECO:0007669"/>
    <property type="project" value="UniProtKB-SubCell"/>
</dbReference>
<comment type="similarity">
    <text evidence="2 11">Belongs to the peptidase C54 family.</text>
</comment>
<dbReference type="SUPFAM" id="SSF54001">
    <property type="entry name" value="Cysteine proteinases"/>
    <property type="match status" value="1"/>
</dbReference>
<evidence type="ECO:0000256" key="1">
    <source>
        <dbReference type="ARBA" id="ARBA00004496"/>
    </source>
</evidence>
<sequence length="359" mass="40852">MSYFQKLVQHGSYNILSKFYNQIGHEDEQKPIFVGGCSFYILGVEFKTKQMDKQLAEQPPEVYLQYSSAATFFRISNLFWMTYRSGYEKLPNSSLTTDVGWGCTIRAMQMMIANAMETIVYSGALNNTQTPYIPTKQEVMNVLIPFIDSPNSTTPLSIHHVYESRFVVEKNKSGVNYLAPSVVAKAYSGLVNSWKLCPIRCVMCSNVSIPTHELSKLPFKPTLVFLPIVLNHLIHSKLQQIYKSKLFAGIVGGMGDRAIFVFGFHALQFLYLDPHIVQPSFKSFTEIDTKSYSPIGTNRFSVHTIDPTKLDDFCTFGFLIKNLHEVDDFMKLAKDVFEISNDKELRTSHDLNGFEVLDF</sequence>
<dbReference type="VEuPathDB" id="AmoebaDB:KM1_244810"/>
<keyword evidence="9 11" id="KW-0072">Autophagy</keyword>
<dbReference type="EMBL" id="BDEQ01000001">
    <property type="protein sequence ID" value="GAT91876.1"/>
    <property type="molecule type" value="Genomic_DNA"/>
</dbReference>
<dbReference type="VEuPathDB" id="AmoebaDB:EHI8A_166300"/>
<dbReference type="GO" id="GO:0000045">
    <property type="term" value="P:autophagosome assembly"/>
    <property type="evidence" value="ECO:0007669"/>
    <property type="project" value="TreeGrafter"/>
</dbReference>
<dbReference type="GO" id="GO:0000423">
    <property type="term" value="P:mitophagy"/>
    <property type="evidence" value="ECO:0007669"/>
    <property type="project" value="TreeGrafter"/>
</dbReference>
<keyword evidence="4 11" id="KW-0963">Cytoplasm</keyword>
<proteinExistence type="inferred from homology"/>